<keyword evidence="5" id="KW-0997">Cell inner membrane</keyword>
<dbReference type="RefSeq" id="WP_105730749.1">
    <property type="nucleotide sequence ID" value="NZ_PVLR01000047.1"/>
</dbReference>
<dbReference type="PANTHER" id="PTHR36917">
    <property type="entry name" value="INTRACELLULAR SEPTATION PROTEIN A-RELATED"/>
    <property type="match status" value="1"/>
</dbReference>
<keyword evidence="4 5" id="KW-0472">Membrane</keyword>
<evidence type="ECO:0000256" key="1">
    <source>
        <dbReference type="ARBA" id="ARBA00022475"/>
    </source>
</evidence>
<comment type="similarity">
    <text evidence="5">Belongs to the YciB family.</text>
</comment>
<dbReference type="HAMAP" id="MF_00189">
    <property type="entry name" value="YciB"/>
    <property type="match status" value="1"/>
</dbReference>
<dbReference type="NCBIfam" id="NF001325">
    <property type="entry name" value="PRK00259.1-3"/>
    <property type="match status" value="1"/>
</dbReference>
<comment type="subcellular location">
    <subcellularLocation>
        <location evidence="5">Cell inner membrane</location>
        <topology evidence="5">Multi-pass membrane protein</topology>
    </subcellularLocation>
</comment>
<dbReference type="Proteomes" id="UP000238326">
    <property type="component" value="Unassembled WGS sequence"/>
</dbReference>
<evidence type="ECO:0000313" key="7">
    <source>
        <dbReference type="Proteomes" id="UP000238326"/>
    </source>
</evidence>
<evidence type="ECO:0000256" key="3">
    <source>
        <dbReference type="ARBA" id="ARBA00022989"/>
    </source>
</evidence>
<dbReference type="Pfam" id="PF04279">
    <property type="entry name" value="IspA"/>
    <property type="match status" value="1"/>
</dbReference>
<comment type="caution">
    <text evidence="6">The sequence shown here is derived from an EMBL/GenBank/DDBJ whole genome shotgun (WGS) entry which is preliminary data.</text>
</comment>
<keyword evidence="2 5" id="KW-0812">Transmembrane</keyword>
<keyword evidence="7" id="KW-1185">Reference proteome</keyword>
<proteinExistence type="inferred from homology"/>
<dbReference type="OrthoDB" id="9788219at2"/>
<name>A0A2S9KBB1_9BURK</name>
<dbReference type="GO" id="GO:0005886">
    <property type="term" value="C:plasma membrane"/>
    <property type="evidence" value="ECO:0007669"/>
    <property type="project" value="UniProtKB-SubCell"/>
</dbReference>
<comment type="function">
    <text evidence="5">Plays a role in cell envelope biogenesis, maintenance of cell envelope integrity and membrane homeostasis.</text>
</comment>
<organism evidence="6 7">
    <name type="scientific">Malikia spinosa</name>
    <dbReference type="NCBI Taxonomy" id="86180"/>
    <lineage>
        <taxon>Bacteria</taxon>
        <taxon>Pseudomonadati</taxon>
        <taxon>Pseudomonadota</taxon>
        <taxon>Betaproteobacteria</taxon>
        <taxon>Burkholderiales</taxon>
        <taxon>Comamonadaceae</taxon>
        <taxon>Malikia</taxon>
    </lineage>
</organism>
<feature type="transmembrane region" description="Helical" evidence="5">
    <location>
        <begin position="21"/>
        <end position="43"/>
    </location>
</feature>
<evidence type="ECO:0000256" key="2">
    <source>
        <dbReference type="ARBA" id="ARBA00022692"/>
    </source>
</evidence>
<reference evidence="6 7" key="1">
    <citation type="submission" date="2018-03" db="EMBL/GenBank/DDBJ databases">
        <title>Comparative genomics illustrates the genes involved in a hyperalkaliphilic mechanisms of Serpentinomonas isolated from highly-alkaline calcium-rich serpentinized springs.</title>
        <authorList>
            <person name="Suzuki S."/>
            <person name="Ishii S."/>
            <person name="Walworth N."/>
            <person name="Bird L."/>
            <person name="Kuenen J.G."/>
            <person name="Nealson K.H."/>
        </authorList>
    </citation>
    <scope>NUCLEOTIDE SEQUENCE [LARGE SCALE GENOMIC DNA]</scope>
    <source>
        <strain evidence="6 7">83</strain>
    </source>
</reference>
<feature type="transmembrane region" description="Helical" evidence="5">
    <location>
        <begin position="151"/>
        <end position="172"/>
    </location>
</feature>
<accession>A0A2S9KBB1</accession>
<evidence type="ECO:0000256" key="4">
    <source>
        <dbReference type="ARBA" id="ARBA00023136"/>
    </source>
</evidence>
<dbReference type="InterPro" id="IPR006008">
    <property type="entry name" value="YciB"/>
</dbReference>
<dbReference type="PANTHER" id="PTHR36917:SF1">
    <property type="entry name" value="INNER MEMBRANE-SPANNING PROTEIN YCIB"/>
    <property type="match status" value="1"/>
</dbReference>
<dbReference type="EMBL" id="PVLR01000047">
    <property type="protein sequence ID" value="PRD67717.1"/>
    <property type="molecule type" value="Genomic_DNA"/>
</dbReference>
<protein>
    <recommendedName>
        <fullName evidence="5">Inner membrane-spanning protein YciB</fullName>
    </recommendedName>
</protein>
<dbReference type="AlphaFoldDB" id="A0A2S9KBB1"/>
<evidence type="ECO:0000313" key="6">
    <source>
        <dbReference type="EMBL" id="PRD67717.1"/>
    </source>
</evidence>
<gene>
    <name evidence="5" type="primary">yciB</name>
    <name evidence="6" type="ORF">C6P61_15045</name>
</gene>
<sequence>MRFLIDFFPILLFFGAYKLHDIYVGTAVLMAATVLQSVLIYAIDRRLQTMQKATLALVLLFGALTLGLHDERFIKWKPTVLYVGMALGLAAALWGWQKNVLQLLLGSQLRLPSAVWGRLTVAWILYFLFMAASNAYVAAYYSTEAWMDFKLWGYAFPILFIVGQGLYVARYLKDEHRP</sequence>
<keyword evidence="3 5" id="KW-1133">Transmembrane helix</keyword>
<feature type="transmembrane region" description="Helical" evidence="5">
    <location>
        <begin position="80"/>
        <end position="96"/>
    </location>
</feature>
<comment type="caution">
    <text evidence="5">Lacks conserved residue(s) required for the propagation of feature annotation.</text>
</comment>
<evidence type="ECO:0000256" key="5">
    <source>
        <dbReference type="HAMAP-Rule" id="MF_00189"/>
    </source>
</evidence>
<feature type="transmembrane region" description="Helical" evidence="5">
    <location>
        <begin position="116"/>
        <end position="139"/>
    </location>
</feature>
<keyword evidence="1 5" id="KW-1003">Cell membrane</keyword>